<sequence>MQKSNPLHRAAFIPNPPRQRLSGPCKVRAGRHAASMDPLLSPESLASGAITRGSLRWNYARVQPRVHRPKGVEPTLLLRTREAWLWSNRRGIVAGRAAAALHGARWVDDQVPIELITEHTRPRPGVIVHEERIVDDDVCRIGDFSVTTPERTAFDLGRYLPRHSAVAHLDALAAATGVDADAVLAVAARYPRARRLRALRAAAPLMDAGAQSPREIWLRLLLIEEGFPRPRTQVRVSDGRRSAYLDLGWEEPMIGMDYEGGHHLALRPTYVDDIGRYEMIDKQGWIDIRVVAEHSRTFIVRRARDAFARRGISISAPRSRKA</sequence>
<dbReference type="GO" id="GO:0016874">
    <property type="term" value="F:ligase activity"/>
    <property type="evidence" value="ECO:0007669"/>
    <property type="project" value="UniProtKB-KW"/>
</dbReference>
<reference evidence="2 3" key="1">
    <citation type="submission" date="2018-06" db="EMBL/GenBank/DDBJ databases">
        <authorList>
            <consortium name="Pathogen Informatics"/>
            <person name="Doyle S."/>
        </authorList>
    </citation>
    <scope>NUCLEOTIDE SEQUENCE [LARGE SCALE GENOMIC DNA]</scope>
    <source>
        <strain evidence="2 3">NCTC10821</strain>
    </source>
</reference>
<evidence type="ECO:0000313" key="2">
    <source>
        <dbReference type="EMBL" id="STZ58115.1"/>
    </source>
</evidence>
<dbReference type="EMBL" id="UGQT01000001">
    <property type="protein sequence ID" value="STZ58115.1"/>
    <property type="molecule type" value="Genomic_DNA"/>
</dbReference>
<name>A0A378TE14_9MYCO</name>
<accession>A0A378TE14</accession>
<gene>
    <name evidence="2" type="ORF">NCTC10821_01621</name>
</gene>
<evidence type="ECO:0000313" key="3">
    <source>
        <dbReference type="Proteomes" id="UP000254978"/>
    </source>
</evidence>
<dbReference type="Proteomes" id="UP000254978">
    <property type="component" value="Unassembled WGS sequence"/>
</dbReference>
<keyword evidence="3" id="KW-1185">Reference proteome</keyword>
<protein>
    <submittedName>
        <fullName evidence="2">Cullin, a subunit of E3 ubiquitin ligase</fullName>
    </submittedName>
</protein>
<dbReference type="AlphaFoldDB" id="A0A378TE14"/>
<keyword evidence="2" id="KW-0436">Ligase</keyword>
<evidence type="ECO:0000256" key="1">
    <source>
        <dbReference type="SAM" id="MobiDB-lite"/>
    </source>
</evidence>
<feature type="region of interest" description="Disordered" evidence="1">
    <location>
        <begin position="1"/>
        <end position="23"/>
    </location>
</feature>
<organism evidence="2 3">
    <name type="scientific">Mycolicibacterium tokaiense</name>
    <dbReference type="NCBI Taxonomy" id="39695"/>
    <lineage>
        <taxon>Bacteria</taxon>
        <taxon>Bacillati</taxon>
        <taxon>Actinomycetota</taxon>
        <taxon>Actinomycetes</taxon>
        <taxon>Mycobacteriales</taxon>
        <taxon>Mycobacteriaceae</taxon>
        <taxon>Mycolicibacterium</taxon>
    </lineage>
</organism>
<proteinExistence type="predicted"/>